<feature type="domain" description="Metallo-beta-lactamase" evidence="7">
    <location>
        <begin position="512"/>
        <end position="695"/>
    </location>
</feature>
<feature type="transmembrane region" description="Helical" evidence="6">
    <location>
        <begin position="339"/>
        <end position="358"/>
    </location>
</feature>
<feature type="transmembrane region" description="Helical" evidence="6">
    <location>
        <begin position="314"/>
        <end position="333"/>
    </location>
</feature>
<dbReference type="EMBL" id="FJ851547">
    <property type="protein sequence ID" value="ACP17910.1"/>
    <property type="molecule type" value="Genomic_DNA"/>
</dbReference>
<dbReference type="Pfam" id="PF13567">
    <property type="entry name" value="DUF4131"/>
    <property type="match status" value="1"/>
</dbReference>
<dbReference type="InterPro" id="IPR004477">
    <property type="entry name" value="ComEC_N"/>
</dbReference>
<dbReference type="InterPro" id="IPR035681">
    <property type="entry name" value="ComA-like_MBL"/>
</dbReference>
<feature type="transmembrane region" description="Helical" evidence="6">
    <location>
        <begin position="12"/>
        <end position="30"/>
    </location>
</feature>
<name>C3V9W3_PSENT</name>
<feature type="transmembrane region" description="Helical" evidence="6">
    <location>
        <begin position="370"/>
        <end position="389"/>
    </location>
</feature>
<evidence type="ECO:0000259" key="7">
    <source>
        <dbReference type="SMART" id="SM00849"/>
    </source>
</evidence>
<dbReference type="NCBIfam" id="TIGR00360">
    <property type="entry name" value="ComEC_N-term"/>
    <property type="match status" value="1"/>
</dbReference>
<protein>
    <submittedName>
        <fullName evidence="8">Putative DNA internalization-related competence protein ComEC/Rec2</fullName>
    </submittedName>
</protein>
<feature type="transmembrane region" description="Helical" evidence="6">
    <location>
        <begin position="231"/>
        <end position="253"/>
    </location>
</feature>
<keyword evidence="4 6" id="KW-1133">Transmembrane helix</keyword>
<proteinExistence type="predicted"/>
<dbReference type="InterPro" id="IPR004797">
    <property type="entry name" value="Competence_ComEC/Rec2"/>
</dbReference>
<dbReference type="AlphaFoldDB" id="C3V9W3"/>
<dbReference type="InterPro" id="IPR036866">
    <property type="entry name" value="RibonucZ/Hydroxyglut_hydro"/>
</dbReference>
<keyword evidence="2" id="KW-1003">Cell membrane</keyword>
<feature type="transmembrane region" description="Helical" evidence="6">
    <location>
        <begin position="426"/>
        <end position="448"/>
    </location>
</feature>
<reference evidence="8" key="2">
    <citation type="journal article" date="2010" name="Arch. Microbiol.">
        <title>Isoeugenol monooxygenase and its putative regulatory gene are located in the eugenol metabolic gene cluster in Pseudomonas nitroreducens Jin1.</title>
        <authorList>
            <person name="Ryu J.Y."/>
            <person name="Seo J."/>
            <person name="Unno T."/>
            <person name="Ahn J.H."/>
            <person name="Yan T."/>
            <person name="Sadowsky M.J."/>
            <person name="Hur H.G."/>
        </authorList>
    </citation>
    <scope>NUCLEOTIDE SEQUENCE</scope>
    <source>
        <strain evidence="8">Jin1</strain>
    </source>
</reference>
<feature type="transmembrane region" description="Helical" evidence="6">
    <location>
        <begin position="401"/>
        <end position="419"/>
    </location>
</feature>
<dbReference type="GO" id="GO:0030420">
    <property type="term" value="P:establishment of competence for transformation"/>
    <property type="evidence" value="ECO:0007669"/>
    <property type="project" value="InterPro"/>
</dbReference>
<dbReference type="NCBIfam" id="TIGR00361">
    <property type="entry name" value="ComEC_Rec2"/>
    <property type="match status" value="1"/>
</dbReference>
<evidence type="ECO:0000256" key="4">
    <source>
        <dbReference type="ARBA" id="ARBA00022989"/>
    </source>
</evidence>
<feature type="transmembrane region" description="Helical" evidence="6">
    <location>
        <begin position="454"/>
        <end position="472"/>
    </location>
</feature>
<feature type="transmembrane region" description="Helical" evidence="6">
    <location>
        <begin position="265"/>
        <end position="285"/>
    </location>
</feature>
<evidence type="ECO:0000256" key="2">
    <source>
        <dbReference type="ARBA" id="ARBA00022475"/>
    </source>
</evidence>
<dbReference type="PANTHER" id="PTHR30619">
    <property type="entry name" value="DNA INTERNALIZATION/COMPETENCE PROTEIN COMEC/REC2"/>
    <property type="match status" value="1"/>
</dbReference>
<dbReference type="Pfam" id="PF00753">
    <property type="entry name" value="Lactamase_B"/>
    <property type="match status" value="1"/>
</dbReference>
<accession>C3V9W3</accession>
<evidence type="ECO:0000313" key="8">
    <source>
        <dbReference type="EMBL" id="ACP17910.1"/>
    </source>
</evidence>
<dbReference type="Gene3D" id="3.60.15.10">
    <property type="entry name" value="Ribonuclease Z/Hydroxyacylglutathione hydrolase-like"/>
    <property type="match status" value="1"/>
</dbReference>
<dbReference type="InterPro" id="IPR052159">
    <property type="entry name" value="Competence_DNA_uptake"/>
</dbReference>
<evidence type="ECO:0000256" key="1">
    <source>
        <dbReference type="ARBA" id="ARBA00004651"/>
    </source>
</evidence>
<dbReference type="InterPro" id="IPR001279">
    <property type="entry name" value="Metallo-B-lactamas"/>
</dbReference>
<dbReference type="GO" id="GO:0005886">
    <property type="term" value="C:plasma membrane"/>
    <property type="evidence" value="ECO:0007669"/>
    <property type="project" value="UniProtKB-SubCell"/>
</dbReference>
<evidence type="ECO:0000256" key="5">
    <source>
        <dbReference type="ARBA" id="ARBA00023136"/>
    </source>
</evidence>
<reference evidence="8" key="1">
    <citation type="submission" date="2009-03" db="EMBL/GenBank/DDBJ databases">
        <authorList>
            <person name="Ryu J.-Y."/>
            <person name="Seo J."/>
            <person name="Unno T."/>
            <person name="Ahn J.-H."/>
            <person name="Sadowsky M.J."/>
            <person name="Hur H.-G."/>
        </authorList>
    </citation>
    <scope>NUCLEOTIDE SEQUENCE</scope>
    <source>
        <strain evidence="8">Jin1</strain>
    </source>
</reference>
<dbReference type="Pfam" id="PF03772">
    <property type="entry name" value="Competence"/>
    <property type="match status" value="1"/>
</dbReference>
<gene>
    <name evidence="8" type="primary">comA</name>
</gene>
<dbReference type="SMART" id="SM00849">
    <property type="entry name" value="Lactamase_B"/>
    <property type="match status" value="1"/>
</dbReference>
<sequence>MAAPGRSPLPRSGIFALALGLLALRGLPMLPPGWVLLLLAALAVPLLFTRGYFIGLFLLGFAWACQSAQWALDDRLDRALDGRTLWLEGRVEGLPDRSGSSVRFMLSEVSSPRARVPGTLRLSWFDGPPVEGGERWRLAVKLKRPHGMTNGAGFDYEAWLTAQRIGATGSVKDGQRLEAASGPPAWREAWRQRLLAVDAHGRSGALAALVLGDASGLTPADWQVLQDTGTLHLMVISGSHISLLAGLLYALVAGLARFGIWPSRLPWLPCACLLAAIGAWAYSLMAGFEVPLQRACIMVSIVLLWRLRYRQSGLWTPLLGALLVVLVAEPLVVLLPGFWLSYAAVALLIFGFSGRLGRWTAWRTWLRAQWLMAIGLLPASMALGLPLSVSGVVANLIAVPWVEMVVVPLALLGSLALGIPWLGEALLWVSGGLLEMLFRLLGWMAGLAPAWQPVAAPAWALLLAMLGALLLLAPAGVPIRALGLAMFLPVFWPLVTLPPPGQAEVRILDVGQGLSVLIRTRSAAWLYDTGARNGDFDIGERVVVPTLRSLGINRLDLLMLSHADNDHAGGAQAVNKSLRPAQVISGEPDRLSPELRASPCRSRQWDVDGLSFTSWAWTGAQESNDRSCILMLEAGGERLLLTGDLPQAGELAWLAEHPDVRIDWLLAGHHGSRSSSGPVFVRAVAPSAAIISRGANNPYGHPHPSVVERFHALGMRIHDTAQEGALILMLGAHGELRGVREGAHFWQEK</sequence>
<keyword evidence="5 6" id="KW-0472">Membrane</keyword>
<comment type="subcellular location">
    <subcellularLocation>
        <location evidence="1">Cell membrane</location>
        <topology evidence="1">Multi-pass membrane protein</topology>
    </subcellularLocation>
</comment>
<keyword evidence="3 6" id="KW-0812">Transmembrane</keyword>
<dbReference type="SUPFAM" id="SSF56281">
    <property type="entry name" value="Metallo-hydrolase/oxidoreductase"/>
    <property type="match status" value="1"/>
</dbReference>
<evidence type="ECO:0000256" key="6">
    <source>
        <dbReference type="SAM" id="Phobius"/>
    </source>
</evidence>
<evidence type="ECO:0000256" key="3">
    <source>
        <dbReference type="ARBA" id="ARBA00022692"/>
    </source>
</evidence>
<dbReference type="CDD" id="cd07731">
    <property type="entry name" value="ComA-like_MBL-fold"/>
    <property type="match status" value="1"/>
</dbReference>
<organism evidence="8">
    <name type="scientific">Pseudomonas nitroreducens</name>
    <dbReference type="NCBI Taxonomy" id="46680"/>
    <lineage>
        <taxon>Bacteria</taxon>
        <taxon>Pseudomonadati</taxon>
        <taxon>Pseudomonadota</taxon>
        <taxon>Gammaproteobacteria</taxon>
        <taxon>Pseudomonadales</taxon>
        <taxon>Pseudomonadaceae</taxon>
        <taxon>Pseudomonas</taxon>
    </lineage>
</organism>
<dbReference type="InterPro" id="IPR025405">
    <property type="entry name" value="DUF4131"/>
</dbReference>
<feature type="transmembrane region" description="Helical" evidence="6">
    <location>
        <begin position="36"/>
        <end position="65"/>
    </location>
</feature>
<dbReference type="PANTHER" id="PTHR30619:SF1">
    <property type="entry name" value="RECOMBINATION PROTEIN 2"/>
    <property type="match status" value="1"/>
</dbReference>